<proteinExistence type="predicted"/>
<sequence length="93" mass="10016">MSATGRSAWVALMAVVIGDPAALDASACPSCGYRRLDVLFVGDGATRIGWATLWCGDCLRGIRFSRVCAPRDLPFLTFEVAAVRSLPEIIEVR</sequence>
<evidence type="ECO:0000313" key="2">
    <source>
        <dbReference type="Proteomes" id="UP000321617"/>
    </source>
</evidence>
<name>A0A562VE25_9ACTN</name>
<dbReference type="EMBL" id="VLLL01000005">
    <property type="protein sequence ID" value="TWJ16071.1"/>
    <property type="molecule type" value="Genomic_DNA"/>
</dbReference>
<accession>A0A562VE25</accession>
<protein>
    <submittedName>
        <fullName evidence="1">Uncharacterized protein</fullName>
    </submittedName>
</protein>
<comment type="caution">
    <text evidence="1">The sequence shown here is derived from an EMBL/GenBank/DDBJ whole genome shotgun (WGS) entry which is preliminary data.</text>
</comment>
<dbReference type="RefSeq" id="WP_147135842.1">
    <property type="nucleotide sequence ID" value="NZ_BAABIJ010000001.1"/>
</dbReference>
<dbReference type="AlphaFoldDB" id="A0A562VE25"/>
<evidence type="ECO:0000313" key="1">
    <source>
        <dbReference type="EMBL" id="TWJ16071.1"/>
    </source>
</evidence>
<keyword evidence="2" id="KW-1185">Reference proteome</keyword>
<reference evidence="1 2" key="1">
    <citation type="journal article" date="2013" name="Stand. Genomic Sci.">
        <title>Genomic Encyclopedia of Type Strains, Phase I: The one thousand microbial genomes (KMG-I) project.</title>
        <authorList>
            <person name="Kyrpides N.C."/>
            <person name="Woyke T."/>
            <person name="Eisen J.A."/>
            <person name="Garrity G."/>
            <person name="Lilburn T.G."/>
            <person name="Beck B.J."/>
            <person name="Whitman W.B."/>
            <person name="Hugenholtz P."/>
            <person name="Klenk H.P."/>
        </authorList>
    </citation>
    <scope>NUCLEOTIDE SEQUENCE [LARGE SCALE GENOMIC DNA]</scope>
    <source>
        <strain evidence="1 2">DSM 45044</strain>
    </source>
</reference>
<organism evidence="1 2">
    <name type="scientific">Stackebrandtia albiflava</name>
    <dbReference type="NCBI Taxonomy" id="406432"/>
    <lineage>
        <taxon>Bacteria</taxon>
        <taxon>Bacillati</taxon>
        <taxon>Actinomycetota</taxon>
        <taxon>Actinomycetes</taxon>
        <taxon>Glycomycetales</taxon>
        <taxon>Glycomycetaceae</taxon>
        <taxon>Stackebrandtia</taxon>
    </lineage>
</organism>
<gene>
    <name evidence="1" type="ORF">LX16_1793</name>
</gene>
<dbReference type="OrthoDB" id="2648199at2"/>
<dbReference type="Proteomes" id="UP000321617">
    <property type="component" value="Unassembled WGS sequence"/>
</dbReference>